<dbReference type="PANTHER" id="PTHR37507">
    <property type="entry name" value="SPORULATION PROTEIN YDCC"/>
    <property type="match status" value="1"/>
</dbReference>
<keyword evidence="1" id="KW-0449">Lipoprotein</keyword>
<dbReference type="AlphaFoldDB" id="A0A0D8IB61"/>
<dbReference type="EMBL" id="CP009687">
    <property type="protein sequence ID" value="AKL96765.1"/>
    <property type="molecule type" value="Genomic_DNA"/>
</dbReference>
<reference evidence="1 2" key="1">
    <citation type="submission" date="2014-10" db="EMBL/GenBank/DDBJ databases">
        <title>Genome sequence of Clostridium aceticum DSM 1496.</title>
        <authorList>
            <person name="Poehlein A."/>
            <person name="Schiel-Bengelsdorf B."/>
            <person name="Gottschalk G."/>
            <person name="Duerre P."/>
            <person name="Daniel R."/>
        </authorList>
    </citation>
    <scope>NUCLEOTIDE SEQUENCE [LARGE SCALE GENOMIC DNA]</scope>
    <source>
        <strain evidence="1 2">DSM 1496</strain>
    </source>
</reference>
<keyword evidence="2" id="KW-1185">Reference proteome</keyword>
<evidence type="ECO:0000313" key="2">
    <source>
        <dbReference type="Proteomes" id="UP000035704"/>
    </source>
</evidence>
<sequence length="209" mass="24927">MKYWKVVFIIIGTIYCLSACRQPTDEEMYYKAQQKISSIESYQCTAKIYIDNGKEEVEYIFQQTFKAPNLYRLEVTAPSTLQGNLTIYNGKTAWVYHPSINQVWKIDNFNQSQEQMMFIGHFLKNYMTSKESIYEKETLEGREYFVFSATIPGGTHYFSQQKLWVDKIEMIPQKLYIYDGKGNIRFRVYYEDFIYNPVLEEELFHLSRP</sequence>
<gene>
    <name evidence="1" type="ORF">CACET_c33210</name>
</gene>
<dbReference type="OrthoDB" id="2047841at2"/>
<accession>A0A0D8IB61</accession>
<dbReference type="Pfam" id="PF03548">
    <property type="entry name" value="LolA"/>
    <property type="match status" value="1"/>
</dbReference>
<protein>
    <submittedName>
        <fullName evidence="1">Outer membrane lipoprotein</fullName>
    </submittedName>
</protein>
<dbReference type="KEGG" id="cace:CACET_c33210"/>
<dbReference type="RefSeq" id="WP_044824197.1">
    <property type="nucleotide sequence ID" value="NZ_CP009687.1"/>
</dbReference>
<dbReference type="InterPro" id="IPR004564">
    <property type="entry name" value="OM_lipoprot_carrier_LolA-like"/>
</dbReference>
<dbReference type="InterPro" id="IPR052944">
    <property type="entry name" value="Sporulation_related"/>
</dbReference>
<dbReference type="SUPFAM" id="SSF89392">
    <property type="entry name" value="Prokaryotic lipoproteins and lipoprotein localization factors"/>
    <property type="match status" value="1"/>
</dbReference>
<dbReference type="InterPro" id="IPR029046">
    <property type="entry name" value="LolA/LolB/LppX"/>
</dbReference>
<dbReference type="PATRIC" id="fig|84022.5.peg.3512"/>
<name>A0A0D8IB61_9CLOT</name>
<dbReference type="Gene3D" id="2.50.20.10">
    <property type="entry name" value="Lipoprotein localisation LolA/LolB/LppX"/>
    <property type="match status" value="1"/>
</dbReference>
<dbReference type="PANTHER" id="PTHR37507:SF2">
    <property type="entry name" value="SPORULATION PROTEIN YDCC"/>
    <property type="match status" value="1"/>
</dbReference>
<organism evidence="1 2">
    <name type="scientific">Clostridium aceticum</name>
    <dbReference type="NCBI Taxonomy" id="84022"/>
    <lineage>
        <taxon>Bacteria</taxon>
        <taxon>Bacillati</taxon>
        <taxon>Bacillota</taxon>
        <taxon>Clostridia</taxon>
        <taxon>Eubacteriales</taxon>
        <taxon>Clostridiaceae</taxon>
        <taxon>Clostridium</taxon>
    </lineage>
</organism>
<proteinExistence type="predicted"/>
<dbReference type="STRING" id="84022.CACET_c33210"/>
<dbReference type="Proteomes" id="UP000035704">
    <property type="component" value="Chromosome"/>
</dbReference>
<dbReference type="CDD" id="cd16325">
    <property type="entry name" value="LolA"/>
    <property type="match status" value="1"/>
</dbReference>
<evidence type="ECO:0000313" key="1">
    <source>
        <dbReference type="EMBL" id="AKL96765.1"/>
    </source>
</evidence>